<gene>
    <name evidence="2" type="ORF">PPENT_87.1.T0720039</name>
</gene>
<comment type="caution">
    <text evidence="2">The sequence shown here is derived from an EMBL/GenBank/DDBJ whole genome shotgun (WGS) entry which is preliminary data.</text>
</comment>
<feature type="domain" description="Protein kinase" evidence="1">
    <location>
        <begin position="124"/>
        <end position="429"/>
    </location>
</feature>
<name>A0A8S1VT57_9CILI</name>
<dbReference type="EMBL" id="CAJJDO010000072">
    <property type="protein sequence ID" value="CAD8179433.1"/>
    <property type="molecule type" value="Genomic_DNA"/>
</dbReference>
<dbReference type="GO" id="GO:0004672">
    <property type="term" value="F:protein kinase activity"/>
    <property type="evidence" value="ECO:0007669"/>
    <property type="project" value="InterPro"/>
</dbReference>
<protein>
    <recommendedName>
        <fullName evidence="1">Protein kinase domain-containing protein</fullName>
    </recommendedName>
</protein>
<dbReference type="GO" id="GO:0005737">
    <property type="term" value="C:cytoplasm"/>
    <property type="evidence" value="ECO:0007669"/>
    <property type="project" value="TreeGrafter"/>
</dbReference>
<dbReference type="PROSITE" id="PS50011">
    <property type="entry name" value="PROTEIN_KINASE_DOM"/>
    <property type="match status" value="1"/>
</dbReference>
<dbReference type="GO" id="GO:0005524">
    <property type="term" value="F:ATP binding"/>
    <property type="evidence" value="ECO:0007669"/>
    <property type="project" value="InterPro"/>
</dbReference>
<reference evidence="2" key="1">
    <citation type="submission" date="2021-01" db="EMBL/GenBank/DDBJ databases">
        <authorList>
            <consortium name="Genoscope - CEA"/>
            <person name="William W."/>
        </authorList>
    </citation>
    <scope>NUCLEOTIDE SEQUENCE</scope>
</reference>
<proteinExistence type="predicted"/>
<dbReference type="Pfam" id="PF00069">
    <property type="entry name" value="Pkinase"/>
    <property type="match status" value="1"/>
</dbReference>
<dbReference type="PANTHER" id="PTHR24361">
    <property type="entry name" value="MITOGEN-ACTIVATED KINASE KINASE KINASE"/>
    <property type="match status" value="1"/>
</dbReference>
<evidence type="ECO:0000259" key="1">
    <source>
        <dbReference type="PROSITE" id="PS50011"/>
    </source>
</evidence>
<sequence length="431" mass="51474">MIFQKGILHKELPNIKFIPLIQLVQQNELLPMTLILKLMYQLTIILNTIHFEGQKLEKIRMEDLFVNDCGQLDKLDIFIQQTLIKEDRPKQEDDLLNLLKDILIKFGLNPFNINKLKSFEEILYYILEKLNINLKKDDWRQQILQSIYGLEIKDSKCYNQNFTHIFSVKVPYYIQTKQDYILIKWVCVENQKNRLMEVENYKKLKIENNNDNIKQLYCYNLELQNSTLLYLQKFSLTLKEYSVRANGILNIKEKMKICSKLASELKKLHDRKKIHRDLKPENIMVTAKEIYTDKLHEITDQNINQIDQLQWSIIDYESNIEKGGKDNFKGTQNYLPPENMEEQPYEESYDIWQMGICFLEFIIQVNFHCTKNKEKRYQSLQQQLEKLNSKDNKSTYSVTMYEIISKMINSDPKQRPKLEDVIKELNSALIN</sequence>
<organism evidence="2 3">
    <name type="scientific">Paramecium pentaurelia</name>
    <dbReference type="NCBI Taxonomy" id="43138"/>
    <lineage>
        <taxon>Eukaryota</taxon>
        <taxon>Sar</taxon>
        <taxon>Alveolata</taxon>
        <taxon>Ciliophora</taxon>
        <taxon>Intramacronucleata</taxon>
        <taxon>Oligohymenophorea</taxon>
        <taxon>Peniculida</taxon>
        <taxon>Parameciidae</taxon>
        <taxon>Paramecium</taxon>
    </lineage>
</organism>
<keyword evidence="3" id="KW-1185">Reference proteome</keyword>
<dbReference type="InterPro" id="IPR053235">
    <property type="entry name" value="Ser_Thr_kinase"/>
</dbReference>
<dbReference type="InterPro" id="IPR000719">
    <property type="entry name" value="Prot_kinase_dom"/>
</dbReference>
<dbReference type="PANTHER" id="PTHR24361:SF678">
    <property type="entry name" value="SPORULATION-SPECIFIC PROTEIN 1"/>
    <property type="match status" value="1"/>
</dbReference>
<dbReference type="SMART" id="SM00220">
    <property type="entry name" value="S_TKc"/>
    <property type="match status" value="1"/>
</dbReference>
<dbReference type="Proteomes" id="UP000689195">
    <property type="component" value="Unassembled WGS sequence"/>
</dbReference>
<accession>A0A8S1VT57</accession>
<dbReference type="OrthoDB" id="308387at2759"/>
<evidence type="ECO:0000313" key="3">
    <source>
        <dbReference type="Proteomes" id="UP000689195"/>
    </source>
</evidence>
<dbReference type="AlphaFoldDB" id="A0A8S1VT57"/>
<evidence type="ECO:0000313" key="2">
    <source>
        <dbReference type="EMBL" id="CAD8179433.1"/>
    </source>
</evidence>